<accession>A0AAD6KLC0</accession>
<organism evidence="1 2">
    <name type="scientific">Salix udensis</name>
    <dbReference type="NCBI Taxonomy" id="889485"/>
    <lineage>
        <taxon>Eukaryota</taxon>
        <taxon>Viridiplantae</taxon>
        <taxon>Streptophyta</taxon>
        <taxon>Embryophyta</taxon>
        <taxon>Tracheophyta</taxon>
        <taxon>Spermatophyta</taxon>
        <taxon>Magnoliopsida</taxon>
        <taxon>eudicotyledons</taxon>
        <taxon>Gunneridae</taxon>
        <taxon>Pentapetalae</taxon>
        <taxon>rosids</taxon>
        <taxon>fabids</taxon>
        <taxon>Malpighiales</taxon>
        <taxon>Salicaceae</taxon>
        <taxon>Saliceae</taxon>
        <taxon>Salix</taxon>
    </lineage>
</organism>
<protein>
    <submittedName>
        <fullName evidence="1">Uncharacterized protein</fullName>
    </submittedName>
</protein>
<name>A0AAD6KLC0_9ROSI</name>
<gene>
    <name evidence="1" type="ORF">OIU84_026245</name>
</gene>
<evidence type="ECO:0000313" key="1">
    <source>
        <dbReference type="EMBL" id="KAJ6425634.1"/>
    </source>
</evidence>
<proteinExistence type="predicted"/>
<sequence>METASLYENPIFSKYWILGAVDAGFTEKEGDDWGHSGRSGGEDFWAHGDDSAELLWSEVHGEHYFLKFRIGWLMGPGLRWSRGIYRGDFLSFERLRRERNGVCFGGKSGKMEGSWARKCGEMIMVMPGEAVGFGIRKWGGFQVGEGMEKGVFHCVELHG</sequence>
<keyword evidence="2" id="KW-1185">Reference proteome</keyword>
<dbReference type="Proteomes" id="UP001162972">
    <property type="component" value="Chromosome 16"/>
</dbReference>
<reference evidence="1 2" key="1">
    <citation type="journal article" date="2023" name="Int. J. Mol. Sci.">
        <title>De Novo Assembly and Annotation of 11 Diverse Shrub Willow (Salix) Genomes Reveals Novel Gene Organization in Sex-Linked Regions.</title>
        <authorList>
            <person name="Hyden B."/>
            <person name="Feng K."/>
            <person name="Yates T.B."/>
            <person name="Jawdy S."/>
            <person name="Cereghino C."/>
            <person name="Smart L.B."/>
            <person name="Muchero W."/>
        </authorList>
    </citation>
    <scope>NUCLEOTIDE SEQUENCE [LARGE SCALE GENOMIC DNA]</scope>
    <source>
        <tissue evidence="1">Shoot tip</tissue>
    </source>
</reference>
<dbReference type="EMBL" id="JAPFFJ010000006">
    <property type="protein sequence ID" value="KAJ6425634.1"/>
    <property type="molecule type" value="Genomic_DNA"/>
</dbReference>
<comment type="caution">
    <text evidence="1">The sequence shown here is derived from an EMBL/GenBank/DDBJ whole genome shotgun (WGS) entry which is preliminary data.</text>
</comment>
<dbReference type="AlphaFoldDB" id="A0AAD6KLC0"/>
<evidence type="ECO:0000313" key="2">
    <source>
        <dbReference type="Proteomes" id="UP001162972"/>
    </source>
</evidence>